<keyword evidence="3" id="KW-1185">Reference proteome</keyword>
<dbReference type="GO" id="GO:0017000">
    <property type="term" value="P:antibiotic biosynthetic process"/>
    <property type="evidence" value="ECO:0007669"/>
    <property type="project" value="UniProtKB-ARBA"/>
</dbReference>
<proteinExistence type="predicted"/>
<dbReference type="Proteomes" id="UP000239434">
    <property type="component" value="Unassembled WGS sequence"/>
</dbReference>
<dbReference type="AlphaFoldDB" id="A0A2S9IJJ2"/>
<dbReference type="GO" id="GO:0016758">
    <property type="term" value="F:hexosyltransferase activity"/>
    <property type="evidence" value="ECO:0007669"/>
    <property type="project" value="UniProtKB-ARBA"/>
</dbReference>
<comment type="caution">
    <text evidence="2">The sequence shown here is derived from an EMBL/GenBank/DDBJ whole genome shotgun (WGS) entry which is preliminary data.</text>
</comment>
<name>A0A2S9IJJ2_9HYPH</name>
<dbReference type="PANTHER" id="PTHR48050:SF13">
    <property type="entry name" value="STEROL 3-BETA-GLUCOSYLTRANSFERASE UGT80A2"/>
    <property type="match status" value="1"/>
</dbReference>
<dbReference type="InterPro" id="IPR010610">
    <property type="entry name" value="EryCIII-like_C"/>
</dbReference>
<evidence type="ECO:0000313" key="3">
    <source>
        <dbReference type="Proteomes" id="UP000239434"/>
    </source>
</evidence>
<accession>A0A2S9IJJ2</accession>
<dbReference type="CDD" id="cd03784">
    <property type="entry name" value="GT1_Gtf-like"/>
    <property type="match status" value="1"/>
</dbReference>
<evidence type="ECO:0000259" key="1">
    <source>
        <dbReference type="Pfam" id="PF06722"/>
    </source>
</evidence>
<dbReference type="SUPFAM" id="SSF53756">
    <property type="entry name" value="UDP-Glycosyltransferase/glycogen phosphorylase"/>
    <property type="match status" value="1"/>
</dbReference>
<organism evidence="2 3">
    <name type="scientific">Phyllobacterium phragmitis</name>
    <dbReference type="NCBI Taxonomy" id="2670329"/>
    <lineage>
        <taxon>Bacteria</taxon>
        <taxon>Pseudomonadati</taxon>
        <taxon>Pseudomonadota</taxon>
        <taxon>Alphaproteobacteria</taxon>
        <taxon>Hyphomicrobiales</taxon>
        <taxon>Phyllobacteriaceae</taxon>
        <taxon>Phyllobacterium</taxon>
    </lineage>
</organism>
<dbReference type="PANTHER" id="PTHR48050">
    <property type="entry name" value="STEROL 3-BETA-GLUCOSYLTRANSFERASE"/>
    <property type="match status" value="1"/>
</dbReference>
<protein>
    <submittedName>
        <fullName evidence="2">UDP-glucosyltransferase</fullName>
    </submittedName>
</protein>
<dbReference type="Pfam" id="PF06722">
    <property type="entry name" value="EryCIII-like_C"/>
    <property type="match status" value="1"/>
</dbReference>
<evidence type="ECO:0000313" key="2">
    <source>
        <dbReference type="EMBL" id="PRD40701.1"/>
    </source>
</evidence>
<reference evidence="2 3" key="1">
    <citation type="submission" date="2018-02" db="EMBL/GenBank/DDBJ databases">
        <title>The draft genome of Phyllobacterium sp. 1N-3.</title>
        <authorList>
            <person name="Liu L."/>
            <person name="Li L."/>
            <person name="Zhang X."/>
            <person name="Wang T."/>
            <person name="Liang L."/>
        </authorList>
    </citation>
    <scope>NUCLEOTIDE SEQUENCE [LARGE SCALE GENOMIC DNA]</scope>
    <source>
        <strain evidence="2 3">1N-3</strain>
    </source>
</reference>
<dbReference type="InterPro" id="IPR002213">
    <property type="entry name" value="UDP_glucos_trans"/>
</dbReference>
<sequence>MRIIMAATPALGHVIPMLGIARILLSEGHEVVASTASAYQDRVKSVGAEFWPLPESADHDAQAKLPELKTLPPGFEWLRAAMCGLINEIPAQYMGLQQMLQEAPADIVIADDQFFGVLPMLLGARSARPPVVLFGTTILHWHREDGAPNFLGLHPAISQAQHEEYAAITREYDNIVRYPVTRYLDRCLEGVGAGPLSKPLLESVVELTDAYMQLSVPSFEFTHAVPPSVQFVGALPIIPNQAPLPPWADDLDGRRKVILVTQGTLANHDFNLLITPTLAALADEPDLLVVVTTGGRPIEVIPRPIPANARLASYLPFEWILSKADVFVTNGGYGSVNQAMSFGIPLVAAGLTEDKADVNARVAWSGVGVNLATNTPTPVALRNAIRAVLDDAQSYRQHASLIAKEFAAIDTRAEVLRVVGQVAQRLEGVHTHQSRELSLSSWPYFGVNDSIYLDNTQEYKIRS</sequence>
<dbReference type="GO" id="GO:0008194">
    <property type="term" value="F:UDP-glycosyltransferase activity"/>
    <property type="evidence" value="ECO:0007669"/>
    <property type="project" value="InterPro"/>
</dbReference>
<dbReference type="Gene3D" id="3.40.50.2000">
    <property type="entry name" value="Glycogen Phosphorylase B"/>
    <property type="match status" value="2"/>
</dbReference>
<dbReference type="EMBL" id="PVBR01000034">
    <property type="protein sequence ID" value="PRD40701.1"/>
    <property type="molecule type" value="Genomic_DNA"/>
</dbReference>
<gene>
    <name evidence="2" type="ORF">C5748_25555</name>
</gene>
<dbReference type="InterPro" id="IPR050426">
    <property type="entry name" value="Glycosyltransferase_28"/>
</dbReference>
<keyword evidence="2" id="KW-0808">Transferase</keyword>
<feature type="domain" description="Erythromycin biosynthesis protein CIII-like C-terminal" evidence="1">
    <location>
        <begin position="303"/>
        <end position="417"/>
    </location>
</feature>
<dbReference type="FunFam" id="3.40.50.2000:FF:000072">
    <property type="entry name" value="Glycosyl transferase"/>
    <property type="match status" value="1"/>
</dbReference>